<dbReference type="Pfam" id="PF12311">
    <property type="entry name" value="DUF3632"/>
    <property type="match status" value="1"/>
</dbReference>
<dbReference type="AlphaFoldDB" id="A0A2V1DFM9"/>
<sequence length="280" mass="32176">MSLPGETAKDKWRVRNAVVKANFIAHSPNYKQLYNLLHQKDTSAVDCAQPFIDRTIKIAASPEVREELNEFVGPFAWAIVEMVAHTSYKNTDIQSKLVDFIHELQKAVVTDPTGEPLSYNENEDEPSVLWTNLPMFRMCCSEEMISFDEDDPKNTELEKERWKNLSAFWAGLSRSKATDFIMHGLHACLNAFGPYDSPSPNETKPIIFIQQIACIWFIFAADTLWHTCQEGTENRNRESWKHWTKGVEEFKDADGDAETQRLVDRALEMIQKAERLETSI</sequence>
<dbReference type="InterPro" id="IPR053204">
    <property type="entry name" value="Oxopyrrolidines_Biosynth-assoc"/>
</dbReference>
<dbReference type="STRING" id="97972.A0A2V1DFM9"/>
<dbReference type="OrthoDB" id="3350591at2759"/>
<dbReference type="Proteomes" id="UP000244855">
    <property type="component" value="Unassembled WGS sequence"/>
</dbReference>
<dbReference type="PANTHER" id="PTHR38797:SF6">
    <property type="match status" value="1"/>
</dbReference>
<dbReference type="PANTHER" id="PTHR38797">
    <property type="entry name" value="NUCLEAR PORE COMPLEX PROTEIN NUP85-RELATED"/>
    <property type="match status" value="1"/>
</dbReference>
<evidence type="ECO:0000313" key="1">
    <source>
        <dbReference type="EMBL" id="PVH96845.1"/>
    </source>
</evidence>
<dbReference type="InterPro" id="IPR022085">
    <property type="entry name" value="OpdG"/>
</dbReference>
<dbReference type="EMBL" id="KZ805453">
    <property type="protein sequence ID" value="PVH96845.1"/>
    <property type="molecule type" value="Genomic_DNA"/>
</dbReference>
<organism evidence="1 2">
    <name type="scientific">Periconia macrospinosa</name>
    <dbReference type="NCBI Taxonomy" id="97972"/>
    <lineage>
        <taxon>Eukaryota</taxon>
        <taxon>Fungi</taxon>
        <taxon>Dikarya</taxon>
        <taxon>Ascomycota</taxon>
        <taxon>Pezizomycotina</taxon>
        <taxon>Dothideomycetes</taxon>
        <taxon>Pleosporomycetidae</taxon>
        <taxon>Pleosporales</taxon>
        <taxon>Massarineae</taxon>
        <taxon>Periconiaceae</taxon>
        <taxon>Periconia</taxon>
    </lineage>
</organism>
<accession>A0A2V1DFM9</accession>
<name>A0A2V1DFM9_9PLEO</name>
<proteinExistence type="predicted"/>
<keyword evidence="2" id="KW-1185">Reference proteome</keyword>
<gene>
    <name evidence="1" type="ORF">DM02DRAFT_631658</name>
</gene>
<reference evidence="1 2" key="1">
    <citation type="journal article" date="2018" name="Sci. Rep.">
        <title>Comparative genomics provides insights into the lifestyle and reveals functional heterogeneity of dark septate endophytic fungi.</title>
        <authorList>
            <person name="Knapp D.G."/>
            <person name="Nemeth J.B."/>
            <person name="Barry K."/>
            <person name="Hainaut M."/>
            <person name="Henrissat B."/>
            <person name="Johnson J."/>
            <person name="Kuo A."/>
            <person name="Lim J.H.P."/>
            <person name="Lipzen A."/>
            <person name="Nolan M."/>
            <person name="Ohm R.A."/>
            <person name="Tamas L."/>
            <person name="Grigoriev I.V."/>
            <person name="Spatafora J.W."/>
            <person name="Nagy L.G."/>
            <person name="Kovacs G.M."/>
        </authorList>
    </citation>
    <scope>NUCLEOTIDE SEQUENCE [LARGE SCALE GENOMIC DNA]</scope>
    <source>
        <strain evidence="1 2">DSE2036</strain>
    </source>
</reference>
<evidence type="ECO:0000313" key="2">
    <source>
        <dbReference type="Proteomes" id="UP000244855"/>
    </source>
</evidence>
<protein>
    <submittedName>
        <fullName evidence="1">Uncharacterized protein</fullName>
    </submittedName>
</protein>